<feature type="region of interest" description="Disordered" evidence="1">
    <location>
        <begin position="1"/>
        <end position="21"/>
    </location>
</feature>
<dbReference type="eggNOG" id="ENOG502SN1A">
    <property type="taxonomic scope" value="Eukaryota"/>
</dbReference>
<dbReference type="HOGENOM" id="CLU_028427_0_0_1"/>
<gene>
    <name evidence="2" type="ORF">SCHCODRAFT_52805</name>
</gene>
<dbReference type="AlphaFoldDB" id="D8PYD8"/>
<evidence type="ECO:0008006" key="4">
    <source>
        <dbReference type="Google" id="ProtNLM"/>
    </source>
</evidence>
<feature type="region of interest" description="Disordered" evidence="1">
    <location>
        <begin position="148"/>
        <end position="179"/>
    </location>
</feature>
<dbReference type="VEuPathDB" id="FungiDB:SCHCODRAFT_01170181"/>
<protein>
    <recommendedName>
        <fullName evidence="4">CCHC-type domain-containing protein</fullName>
    </recommendedName>
</protein>
<evidence type="ECO:0000256" key="1">
    <source>
        <dbReference type="SAM" id="MobiDB-lite"/>
    </source>
</evidence>
<reference evidence="2 3" key="1">
    <citation type="journal article" date="2010" name="Nat. Biotechnol.">
        <title>Genome sequence of the model mushroom Schizophyllum commune.</title>
        <authorList>
            <person name="Ohm R.A."/>
            <person name="de Jong J.F."/>
            <person name="Lugones L.G."/>
            <person name="Aerts A."/>
            <person name="Kothe E."/>
            <person name="Stajich J.E."/>
            <person name="de Vries R.P."/>
            <person name="Record E."/>
            <person name="Levasseur A."/>
            <person name="Baker S.E."/>
            <person name="Bartholomew K.A."/>
            <person name="Coutinho P.M."/>
            <person name="Erdmann S."/>
            <person name="Fowler T.J."/>
            <person name="Gathman A.C."/>
            <person name="Lombard V."/>
            <person name="Henrissat B."/>
            <person name="Knabe N."/>
            <person name="Kuees U."/>
            <person name="Lilly W.W."/>
            <person name="Lindquist E."/>
            <person name="Lucas S."/>
            <person name="Magnuson J.K."/>
            <person name="Piumi F."/>
            <person name="Raudaskoski M."/>
            <person name="Salamov A."/>
            <person name="Schmutz J."/>
            <person name="Schwarze F.W.M.R."/>
            <person name="vanKuyk P.A."/>
            <person name="Horton J.S."/>
            <person name="Grigoriev I.V."/>
            <person name="Woesten H.A.B."/>
        </authorList>
    </citation>
    <scope>NUCLEOTIDE SEQUENCE [LARGE SCALE GENOMIC DNA]</scope>
    <source>
        <strain evidence="3">H4-8 / FGSC 9210</strain>
    </source>
</reference>
<proteinExistence type="predicted"/>
<dbReference type="InParanoid" id="D8PYD8"/>
<dbReference type="Proteomes" id="UP000007431">
    <property type="component" value="Unassembled WGS sequence"/>
</dbReference>
<dbReference type="EMBL" id="GL377304">
    <property type="protein sequence ID" value="EFI99237.1"/>
    <property type="molecule type" value="Genomic_DNA"/>
</dbReference>
<evidence type="ECO:0000313" key="2">
    <source>
        <dbReference type="EMBL" id="EFI99237.1"/>
    </source>
</evidence>
<feature type="compositionally biased region" description="Basic and acidic residues" evidence="1">
    <location>
        <begin position="169"/>
        <end position="179"/>
    </location>
</feature>
<accession>D8PYD8</accession>
<dbReference type="OrthoDB" id="3068303at2759"/>
<feature type="non-terminal residue" evidence="2">
    <location>
        <position position="469"/>
    </location>
</feature>
<dbReference type="KEGG" id="scm:SCHCO_01170181"/>
<keyword evidence="3" id="KW-1185">Reference proteome</keyword>
<sequence length="469" mass="53071">MFPARNDIRSKKKPPTPCRPCGSPFHWNRDCPHYKEWRDRRAAEAHSVDVADNEAERAYEVAYFLSEVQAGFEWAIAESSREEEGCKPQESCEGEGVALVIETHSFANRIEEIPEEYWHEGEVLSPDSPYLLESIYESEAPRLERTGAREEAYAAGKPPADDEVPPQDRPPDVKDWPKPYGAERVRIQSRRVRRPLGRAAAGTAVLSVKGYVLSKKNGLKKLRVDSCASLSLLSGKTYDELDNPPKIRQGAKMRLWQLTDKTVSIRGYVRLPVLIITDDGTLLEVEVEFYVVEGMTVPLLLGEDFQQAYELSVTRSLEEGTKISFANYPYVITAEGEQRDREFEEVERAIDEEEGIIRAKEKIRLKPETVVQVEVSGPFDTPGEWVVEKELIASTSERPFAIPNTLISSQRPMIPVANTSTVPRFIQKGEALGRVHRVDEFFDKPSTREEAEEFSRHAAFLSTMIDINA</sequence>
<name>D8PYD8_SCHCM</name>
<evidence type="ECO:0000313" key="3">
    <source>
        <dbReference type="Proteomes" id="UP000007431"/>
    </source>
</evidence>
<dbReference type="GeneID" id="9592296"/>
<organism evidence="3">
    <name type="scientific">Schizophyllum commune (strain H4-8 / FGSC 9210)</name>
    <name type="common">Split gill fungus</name>
    <dbReference type="NCBI Taxonomy" id="578458"/>
    <lineage>
        <taxon>Eukaryota</taxon>
        <taxon>Fungi</taxon>
        <taxon>Dikarya</taxon>
        <taxon>Basidiomycota</taxon>
        <taxon>Agaricomycotina</taxon>
        <taxon>Agaricomycetes</taxon>
        <taxon>Agaricomycetidae</taxon>
        <taxon>Agaricales</taxon>
        <taxon>Schizophyllaceae</taxon>
        <taxon>Schizophyllum</taxon>
    </lineage>
</organism>